<dbReference type="InterPro" id="IPR000917">
    <property type="entry name" value="Sulfatase_N"/>
</dbReference>
<evidence type="ECO:0000256" key="3">
    <source>
        <dbReference type="ARBA" id="ARBA00022723"/>
    </source>
</evidence>
<keyword evidence="8" id="KW-1185">Reference proteome</keyword>
<dbReference type="Gene3D" id="3.40.720.10">
    <property type="entry name" value="Alkaline Phosphatase, subunit A"/>
    <property type="match status" value="1"/>
</dbReference>
<accession>A0ABM0GR91</accession>
<evidence type="ECO:0000256" key="6">
    <source>
        <dbReference type="ARBA" id="ARBA00023180"/>
    </source>
</evidence>
<dbReference type="InterPro" id="IPR047115">
    <property type="entry name" value="ARSB"/>
</dbReference>
<keyword evidence="6" id="KW-0325">Glycoprotein</keyword>
<protein>
    <submittedName>
        <fullName evidence="9">Arylsulfatase B-like</fullName>
    </submittedName>
</protein>
<dbReference type="InterPro" id="IPR024607">
    <property type="entry name" value="Sulfatase_CS"/>
</dbReference>
<dbReference type="GeneID" id="100377677"/>
<organism evidence="8 9">
    <name type="scientific">Saccoglossus kowalevskii</name>
    <name type="common">Acorn worm</name>
    <dbReference type="NCBI Taxonomy" id="10224"/>
    <lineage>
        <taxon>Eukaryota</taxon>
        <taxon>Metazoa</taxon>
        <taxon>Hemichordata</taxon>
        <taxon>Enteropneusta</taxon>
        <taxon>Harrimaniidae</taxon>
        <taxon>Saccoglossus</taxon>
    </lineage>
</organism>
<dbReference type="Gene3D" id="3.30.1120.10">
    <property type="match status" value="1"/>
</dbReference>
<comment type="similarity">
    <text evidence="2">Belongs to the sulfatase family.</text>
</comment>
<dbReference type="RefSeq" id="XP_002735556.1">
    <property type="nucleotide sequence ID" value="XM_002735510.2"/>
</dbReference>
<evidence type="ECO:0000313" key="9">
    <source>
        <dbReference type="RefSeq" id="XP_002735556.1"/>
    </source>
</evidence>
<dbReference type="InterPro" id="IPR017850">
    <property type="entry name" value="Alkaline_phosphatase_core_sf"/>
</dbReference>
<dbReference type="PANTHER" id="PTHR10342">
    <property type="entry name" value="ARYLSULFATASE"/>
    <property type="match status" value="1"/>
</dbReference>
<dbReference type="PROSITE" id="PS00149">
    <property type="entry name" value="SULFATASE_2"/>
    <property type="match status" value="1"/>
</dbReference>
<keyword evidence="4" id="KW-0378">Hydrolase</keyword>
<evidence type="ECO:0000313" key="8">
    <source>
        <dbReference type="Proteomes" id="UP000694865"/>
    </source>
</evidence>
<dbReference type="Proteomes" id="UP000694865">
    <property type="component" value="Unplaced"/>
</dbReference>
<evidence type="ECO:0000259" key="7">
    <source>
        <dbReference type="Pfam" id="PF00884"/>
    </source>
</evidence>
<keyword evidence="5" id="KW-0106">Calcium</keyword>
<dbReference type="PANTHER" id="PTHR10342:SF274">
    <property type="entry name" value="ARYLSULFATASE B"/>
    <property type="match status" value="1"/>
</dbReference>
<feature type="domain" description="Sulfatase N-terminal" evidence="7">
    <location>
        <begin position="41"/>
        <end position="354"/>
    </location>
</feature>
<sequence>MRENNSGRTLIPGKWFAMDFRLFFTTLIVLLLRPVSPEPTHIVFILADDYGFHDIGYHDSIIKTPNLDRLASEGVKLENYYVQPICTPTRSQLMSGRYQIHTGLQHGIIWPCQPSCLPINEVTIPQKLKESGYATHIVGKWHLGMYKKECLPTERGFDTFFGYLTGSEDYYTHNRSYDKFHGMDFRENMQIVQPQYNGQYSTHVFAEKAKNIIKSHDPQIPLFLYLPFQAVHGPLQVPDQYEKPYANITNKQRRTYAGMVSCMDEAVGNITQTLKDTGLYDNSVIIFSTDNGGQVIAGGNNWPLRGWKGSLWEGGMHGVGFVNSPLINHQARGTTSKELIHVTDWFPTIVHLAGGSVNGTQPLDGYNQWETISNGKKSPRKELLHNIDPNYIALQTSNNNMIYRTDMFNASIRAALRVGDWKILTGDPGNSSWIPPPESSITSPHPTDIPGKIIWLFNIAEDPNEYKDLSLFRPDKVNELLEKLQQYYKTSVPVRYPDNDPACDPGKHSGAWGPWQ</sequence>
<evidence type="ECO:0000256" key="5">
    <source>
        <dbReference type="ARBA" id="ARBA00022837"/>
    </source>
</evidence>
<dbReference type="SUPFAM" id="SSF53649">
    <property type="entry name" value="Alkaline phosphatase-like"/>
    <property type="match status" value="1"/>
</dbReference>
<evidence type="ECO:0000256" key="4">
    <source>
        <dbReference type="ARBA" id="ARBA00022801"/>
    </source>
</evidence>
<proteinExistence type="inferred from homology"/>
<dbReference type="CDD" id="cd16029">
    <property type="entry name" value="4-S"/>
    <property type="match status" value="1"/>
</dbReference>
<comment type="cofactor">
    <cofactor evidence="1">
        <name>Ca(2+)</name>
        <dbReference type="ChEBI" id="CHEBI:29108"/>
    </cofactor>
</comment>
<evidence type="ECO:0000256" key="2">
    <source>
        <dbReference type="ARBA" id="ARBA00008779"/>
    </source>
</evidence>
<name>A0ABM0GR91_SACKO</name>
<evidence type="ECO:0000256" key="1">
    <source>
        <dbReference type="ARBA" id="ARBA00001913"/>
    </source>
</evidence>
<dbReference type="Pfam" id="PF00884">
    <property type="entry name" value="Sulfatase"/>
    <property type="match status" value="1"/>
</dbReference>
<reference evidence="9" key="1">
    <citation type="submission" date="2025-08" db="UniProtKB">
        <authorList>
            <consortium name="RefSeq"/>
        </authorList>
    </citation>
    <scope>IDENTIFICATION</scope>
    <source>
        <tissue evidence="9">Testes</tissue>
    </source>
</reference>
<keyword evidence="3" id="KW-0479">Metal-binding</keyword>
<gene>
    <name evidence="9" type="primary">LOC100377677</name>
</gene>